<comment type="caution">
    <text evidence="1">The sequence shown here is derived from an EMBL/GenBank/DDBJ whole genome shotgun (WGS) entry which is preliminary data.</text>
</comment>
<dbReference type="EMBL" id="DRQG01000060">
    <property type="protein sequence ID" value="HGY55297.1"/>
    <property type="molecule type" value="Genomic_DNA"/>
</dbReference>
<evidence type="ECO:0000313" key="1">
    <source>
        <dbReference type="EMBL" id="HGY55297.1"/>
    </source>
</evidence>
<sequence>MKHIRKIVFLSILTFTYCTNPFSVRDVEEPGFGSDWVRYAPATSPDSVMYNFRLAIANKNVEEYMRTFVDPLKADAHQYRFVPDPYYTNDFPTAWTLDDERNFFSQLVQSDKQDYPKLRLDFLTPLVLTGITPISVDDSVESNNLEYTLQVDYGDSSEVYTGIARFKLYHSKSAPPETWHIYYWQDNAVEQNHDKTWTYLKRFIFNPSF</sequence>
<protein>
    <submittedName>
        <fullName evidence="1">Uncharacterized protein</fullName>
    </submittedName>
</protein>
<dbReference type="Proteomes" id="UP000885779">
    <property type="component" value="Unassembled WGS sequence"/>
</dbReference>
<accession>A0A7V4UD46</accession>
<reference evidence="1" key="1">
    <citation type="journal article" date="2020" name="mSystems">
        <title>Genome- and Community-Level Interaction Insights into Carbon Utilization and Element Cycling Functions of Hydrothermarchaeota in Hydrothermal Sediment.</title>
        <authorList>
            <person name="Zhou Z."/>
            <person name="Liu Y."/>
            <person name="Xu W."/>
            <person name="Pan J."/>
            <person name="Luo Z.H."/>
            <person name="Li M."/>
        </authorList>
    </citation>
    <scope>NUCLEOTIDE SEQUENCE [LARGE SCALE GENOMIC DNA]</scope>
    <source>
        <strain evidence="1">HyVt-577</strain>
    </source>
</reference>
<proteinExistence type="predicted"/>
<dbReference type="AlphaFoldDB" id="A0A7V4UD46"/>
<organism evidence="1">
    <name type="scientific">Caldithrix abyssi</name>
    <dbReference type="NCBI Taxonomy" id="187145"/>
    <lineage>
        <taxon>Bacteria</taxon>
        <taxon>Pseudomonadati</taxon>
        <taxon>Calditrichota</taxon>
        <taxon>Calditrichia</taxon>
        <taxon>Calditrichales</taxon>
        <taxon>Calditrichaceae</taxon>
        <taxon>Caldithrix</taxon>
    </lineage>
</organism>
<gene>
    <name evidence="1" type="ORF">ENK44_06340</name>
</gene>
<name>A0A7V4UD46_CALAY</name>